<accession>M1DHJ0</accession>
<dbReference type="OMA" id="WRQWHIL"/>
<keyword evidence="2" id="KW-1185">Reference proteome</keyword>
<dbReference type="Gene3D" id="3.80.10.10">
    <property type="entry name" value="Ribonuclease Inhibitor"/>
    <property type="match status" value="1"/>
</dbReference>
<dbReference type="Proteomes" id="UP000011115">
    <property type="component" value="Unassembled WGS sequence"/>
</dbReference>
<sequence length="186" mass="21299">MHRITEVTEEFYGGSSSKKPFNSLEKLEFVKMPEWRQWHILGSGEFPRLEKLSIANCPKLMGKLPENLSSLTELNISKTPLFDEVELFASQLQGMQAARIVKLSIVHCNSLTSLPFSILPSTLKTIRISRCQKLKLEQPVCEMSYSNMFLENLTLEECDCIDDISPELLPRAHKLRVQHFPNLTSF</sequence>
<name>M1DHJ0_SOLTU</name>
<dbReference type="eggNOG" id="KOG4658">
    <property type="taxonomic scope" value="Eukaryota"/>
</dbReference>
<evidence type="ECO:0000313" key="1">
    <source>
        <dbReference type="EnsemblPlants" id="PGSC0003DMT400089142"/>
    </source>
</evidence>
<dbReference type="HOGENOM" id="CLU_1456886_0_0_1"/>
<protein>
    <submittedName>
        <fullName evidence="1">Disease resistance protein R3a</fullName>
    </submittedName>
</protein>
<evidence type="ECO:0000313" key="2">
    <source>
        <dbReference type="Proteomes" id="UP000011115"/>
    </source>
</evidence>
<organism evidence="1 2">
    <name type="scientific">Solanum tuberosum</name>
    <name type="common">Potato</name>
    <dbReference type="NCBI Taxonomy" id="4113"/>
    <lineage>
        <taxon>Eukaryota</taxon>
        <taxon>Viridiplantae</taxon>
        <taxon>Streptophyta</taxon>
        <taxon>Embryophyta</taxon>
        <taxon>Tracheophyta</taxon>
        <taxon>Spermatophyta</taxon>
        <taxon>Magnoliopsida</taxon>
        <taxon>eudicotyledons</taxon>
        <taxon>Gunneridae</taxon>
        <taxon>Pentapetalae</taxon>
        <taxon>asterids</taxon>
        <taxon>lamiids</taxon>
        <taxon>Solanales</taxon>
        <taxon>Solanaceae</taxon>
        <taxon>Solanoideae</taxon>
        <taxon>Solaneae</taxon>
        <taxon>Solanum</taxon>
    </lineage>
</organism>
<reference evidence="1" key="2">
    <citation type="submission" date="2015-06" db="UniProtKB">
        <authorList>
            <consortium name="EnsemblPlants"/>
        </authorList>
    </citation>
    <scope>IDENTIFICATION</scope>
    <source>
        <strain evidence="1">DM1-3 516 R44</strain>
    </source>
</reference>
<dbReference type="PaxDb" id="4113-PGSC0003DMT400089142"/>
<dbReference type="InterPro" id="IPR032675">
    <property type="entry name" value="LRR_dom_sf"/>
</dbReference>
<proteinExistence type="predicted"/>
<dbReference type="SUPFAM" id="SSF52047">
    <property type="entry name" value="RNI-like"/>
    <property type="match status" value="1"/>
</dbReference>
<dbReference type="InParanoid" id="M1DHJ0"/>
<reference evidence="2" key="1">
    <citation type="journal article" date="2011" name="Nature">
        <title>Genome sequence and analysis of the tuber crop potato.</title>
        <authorList>
            <consortium name="The Potato Genome Sequencing Consortium"/>
        </authorList>
    </citation>
    <scope>NUCLEOTIDE SEQUENCE [LARGE SCALE GENOMIC DNA]</scope>
    <source>
        <strain evidence="2">cv. DM1-3 516 R44</strain>
    </source>
</reference>
<dbReference type="AlphaFoldDB" id="M1DHJ0"/>
<dbReference type="Gramene" id="PGSC0003DMT400089142">
    <property type="protein sequence ID" value="PGSC0003DMT400089142"/>
    <property type="gene ID" value="PGSC0003DMG400038713"/>
</dbReference>
<dbReference type="EnsemblPlants" id="PGSC0003DMT400089142">
    <property type="protein sequence ID" value="PGSC0003DMT400089142"/>
    <property type="gene ID" value="PGSC0003DMG400038713"/>
</dbReference>